<gene>
    <name evidence="1" type="ORF">C2G38_2026681</name>
</gene>
<dbReference type="OrthoDB" id="10339341at2759"/>
<comment type="caution">
    <text evidence="1">The sequence shown here is derived from an EMBL/GenBank/DDBJ whole genome shotgun (WGS) entry which is preliminary data.</text>
</comment>
<dbReference type="Proteomes" id="UP000266673">
    <property type="component" value="Unassembled WGS sequence"/>
</dbReference>
<evidence type="ECO:0000313" key="1">
    <source>
        <dbReference type="EMBL" id="RIB30654.1"/>
    </source>
</evidence>
<reference evidence="1 2" key="1">
    <citation type="submission" date="2018-06" db="EMBL/GenBank/DDBJ databases">
        <title>Comparative genomics reveals the genomic features of Rhizophagus irregularis, R. cerebriforme, R. diaphanum and Gigaspora rosea, and their symbiotic lifestyle signature.</title>
        <authorList>
            <person name="Morin E."/>
            <person name="San Clemente H."/>
            <person name="Chen E.C.H."/>
            <person name="De La Providencia I."/>
            <person name="Hainaut M."/>
            <person name="Kuo A."/>
            <person name="Kohler A."/>
            <person name="Murat C."/>
            <person name="Tang N."/>
            <person name="Roy S."/>
            <person name="Loubradou J."/>
            <person name="Henrissat B."/>
            <person name="Grigoriev I.V."/>
            <person name="Corradi N."/>
            <person name="Roux C."/>
            <person name="Martin F.M."/>
        </authorList>
    </citation>
    <scope>NUCLEOTIDE SEQUENCE [LARGE SCALE GENOMIC DNA]</scope>
    <source>
        <strain evidence="1 2">DAOM 194757</strain>
    </source>
</reference>
<dbReference type="SUPFAM" id="SSF47095">
    <property type="entry name" value="HMG-box"/>
    <property type="match status" value="1"/>
</dbReference>
<evidence type="ECO:0000313" key="2">
    <source>
        <dbReference type="Proteomes" id="UP000266673"/>
    </source>
</evidence>
<name>A0A397W7I0_9GLOM</name>
<dbReference type="AlphaFoldDB" id="A0A397W7I0"/>
<accession>A0A397W7I0</accession>
<sequence>MSSMMAEEIQFVNVSPENRFNNENLLDDELLKKPPYPLAYKIDELISPSNDSRQATRFRNNPYSSNAPRPQNEWLLFRKNFTGLLKLRKFKMKNGEKSRLAAAELRKQPPIVRRFFKILAELAKVEHNNAYPNYIFKKYKKKSARRNKPEIIQFQSPENHNVCPYYTFSPESHDQVMTPEKTSVTQSPESHNDVYPYYTLSPESHNEVMTPEKISIIQSPESHNNVYPNSTFSPESHIEMITSEITFVNQSPVSYNGVYPNYTFSPESHYDVMTSGKTSVNQSPESYNDVYLYYTFSPENHYDVMTSGKTFVNQSPESHNNVYLNYTFSSESCDEVMTPENTSVNIYYFDNYSEYVNVQEISYNMNFPFTDFRLCAEYSNYDDHDLLNNSFFPQKTPDQTQIFDQEFFNFSDYIYDNI</sequence>
<proteinExistence type="predicted"/>
<keyword evidence="2" id="KW-1185">Reference proteome</keyword>
<dbReference type="EMBL" id="QKWP01000008">
    <property type="protein sequence ID" value="RIB30654.1"/>
    <property type="molecule type" value="Genomic_DNA"/>
</dbReference>
<dbReference type="InterPro" id="IPR036910">
    <property type="entry name" value="HMG_box_dom_sf"/>
</dbReference>
<dbReference type="Gene3D" id="1.10.30.10">
    <property type="entry name" value="High mobility group box domain"/>
    <property type="match status" value="1"/>
</dbReference>
<protein>
    <submittedName>
        <fullName evidence="1">Uncharacterized protein</fullName>
    </submittedName>
</protein>
<organism evidence="1 2">
    <name type="scientific">Gigaspora rosea</name>
    <dbReference type="NCBI Taxonomy" id="44941"/>
    <lineage>
        <taxon>Eukaryota</taxon>
        <taxon>Fungi</taxon>
        <taxon>Fungi incertae sedis</taxon>
        <taxon>Mucoromycota</taxon>
        <taxon>Glomeromycotina</taxon>
        <taxon>Glomeromycetes</taxon>
        <taxon>Diversisporales</taxon>
        <taxon>Gigasporaceae</taxon>
        <taxon>Gigaspora</taxon>
    </lineage>
</organism>